<keyword evidence="3" id="KW-1185">Reference proteome</keyword>
<dbReference type="AlphaFoldDB" id="A0A7U8C117"/>
<feature type="region of interest" description="Disordered" evidence="1">
    <location>
        <begin position="1"/>
        <end position="21"/>
    </location>
</feature>
<gene>
    <name evidence="2" type="ORF">MED92_12244</name>
</gene>
<name>A0A7U8C117_NEPCE</name>
<sequence>MLGMDNGTTKNNDLFKGEQRE</sequence>
<accession>A0A7U8C117</accession>
<dbReference type="EMBL" id="AAOW01000045">
    <property type="protein sequence ID" value="EAR59550.1"/>
    <property type="molecule type" value="Genomic_DNA"/>
</dbReference>
<feature type="compositionally biased region" description="Polar residues" evidence="1">
    <location>
        <begin position="1"/>
        <end position="12"/>
    </location>
</feature>
<evidence type="ECO:0000313" key="2">
    <source>
        <dbReference type="EMBL" id="EAR59550.1"/>
    </source>
</evidence>
<protein>
    <submittedName>
        <fullName evidence="2">Uncharacterized protein</fullName>
    </submittedName>
</protein>
<evidence type="ECO:0000256" key="1">
    <source>
        <dbReference type="SAM" id="MobiDB-lite"/>
    </source>
</evidence>
<evidence type="ECO:0000313" key="3">
    <source>
        <dbReference type="Proteomes" id="UP000002171"/>
    </source>
</evidence>
<proteinExistence type="predicted"/>
<organism evidence="2 3">
    <name type="scientific">Neptuniibacter caesariensis</name>
    <dbReference type="NCBI Taxonomy" id="207954"/>
    <lineage>
        <taxon>Bacteria</taxon>
        <taxon>Pseudomonadati</taxon>
        <taxon>Pseudomonadota</taxon>
        <taxon>Gammaproteobacteria</taxon>
        <taxon>Oceanospirillales</taxon>
        <taxon>Oceanospirillaceae</taxon>
        <taxon>Neptuniibacter</taxon>
    </lineage>
</organism>
<comment type="caution">
    <text evidence="2">The sequence shown here is derived from an EMBL/GenBank/DDBJ whole genome shotgun (WGS) entry which is preliminary data.</text>
</comment>
<reference evidence="2 3" key="1">
    <citation type="submission" date="2006-02" db="EMBL/GenBank/DDBJ databases">
        <authorList>
            <person name="Pinhassi J."/>
            <person name="Pedros-Alio C."/>
            <person name="Ferriera S."/>
            <person name="Johnson J."/>
            <person name="Kravitz S."/>
            <person name="Halpern A."/>
            <person name="Remington K."/>
            <person name="Beeson K."/>
            <person name="Tran B."/>
            <person name="Rogers Y.-H."/>
            <person name="Friedman R."/>
            <person name="Venter J.C."/>
        </authorList>
    </citation>
    <scope>NUCLEOTIDE SEQUENCE [LARGE SCALE GENOMIC DNA]</scope>
    <source>
        <strain evidence="2 3">MED92</strain>
    </source>
</reference>
<dbReference type="Proteomes" id="UP000002171">
    <property type="component" value="Unassembled WGS sequence"/>
</dbReference>